<dbReference type="WBParaSite" id="PDA_v2.g2732.t1">
    <property type="protein sequence ID" value="PDA_v2.g2732.t1"/>
    <property type="gene ID" value="PDA_v2.g2732"/>
</dbReference>
<evidence type="ECO:0000313" key="1">
    <source>
        <dbReference type="Proteomes" id="UP000887578"/>
    </source>
</evidence>
<organism evidence="1 2">
    <name type="scientific">Panagrolaimus davidi</name>
    <dbReference type="NCBI Taxonomy" id="227884"/>
    <lineage>
        <taxon>Eukaryota</taxon>
        <taxon>Metazoa</taxon>
        <taxon>Ecdysozoa</taxon>
        <taxon>Nematoda</taxon>
        <taxon>Chromadorea</taxon>
        <taxon>Rhabditida</taxon>
        <taxon>Tylenchina</taxon>
        <taxon>Panagrolaimomorpha</taxon>
        <taxon>Panagrolaimoidea</taxon>
        <taxon>Panagrolaimidae</taxon>
        <taxon>Panagrolaimus</taxon>
    </lineage>
</organism>
<reference evidence="2" key="1">
    <citation type="submission" date="2022-11" db="UniProtKB">
        <authorList>
            <consortium name="WormBaseParasite"/>
        </authorList>
    </citation>
    <scope>IDENTIFICATION</scope>
</reference>
<protein>
    <submittedName>
        <fullName evidence="2">Alpha-ketoglutarate-dependent dioxygenase AlkB-like domain-containing protein</fullName>
    </submittedName>
</protein>
<proteinExistence type="predicted"/>
<accession>A0A914Q756</accession>
<evidence type="ECO:0000313" key="2">
    <source>
        <dbReference type="WBParaSite" id="PDA_v2.g2732.t1"/>
    </source>
</evidence>
<dbReference type="Proteomes" id="UP000887578">
    <property type="component" value="Unplaced"/>
</dbReference>
<keyword evidence="1" id="KW-1185">Reference proteome</keyword>
<dbReference type="AlphaFoldDB" id="A0A914Q756"/>
<name>A0A914Q756_9BILA</name>
<dbReference type="Gene3D" id="2.60.120.1520">
    <property type="match status" value="1"/>
</dbReference>
<sequence>MLIHFVEGVICKNAKFSADQYFTFNETTKICVEVFVGDNNLDTEAKTKSDRYIGSMLLQPRSLILIKDEAYKVCLHGIEERETD</sequence>